<feature type="coiled-coil region" evidence="6">
    <location>
        <begin position="264"/>
        <end position="359"/>
    </location>
</feature>
<keyword evidence="9" id="KW-1185">Reference proteome</keyword>
<name>A0A7R8UG77_HERIL</name>
<dbReference type="InterPro" id="IPR026099">
    <property type="entry name" value="Odf2-rel"/>
</dbReference>
<evidence type="ECO:0000256" key="3">
    <source>
        <dbReference type="ARBA" id="ARBA00022490"/>
    </source>
</evidence>
<evidence type="ECO:0000313" key="9">
    <source>
        <dbReference type="Proteomes" id="UP000594454"/>
    </source>
</evidence>
<dbReference type="GO" id="GO:1902017">
    <property type="term" value="P:regulation of cilium assembly"/>
    <property type="evidence" value="ECO:0007669"/>
    <property type="project" value="TreeGrafter"/>
</dbReference>
<feature type="region of interest" description="Disordered" evidence="7">
    <location>
        <begin position="375"/>
        <end position="398"/>
    </location>
</feature>
<keyword evidence="5" id="KW-0206">Cytoskeleton</keyword>
<feature type="coiled-coil region" evidence="6">
    <location>
        <begin position="75"/>
        <end position="109"/>
    </location>
</feature>
<evidence type="ECO:0000256" key="4">
    <source>
        <dbReference type="ARBA" id="ARBA00023054"/>
    </source>
</evidence>
<comment type="subcellular location">
    <subcellularLocation>
        <location evidence="1">Cytoplasm</location>
        <location evidence="1">Cytoskeleton</location>
        <location evidence="1">Microtubule organizing center</location>
        <location evidence="1">Centrosome</location>
    </subcellularLocation>
</comment>
<dbReference type="EMBL" id="LR899009">
    <property type="protein sequence ID" value="CAD7080285.1"/>
    <property type="molecule type" value="Genomic_DNA"/>
</dbReference>
<dbReference type="OMA" id="RMQIQIN"/>
<evidence type="ECO:0000256" key="2">
    <source>
        <dbReference type="ARBA" id="ARBA00009316"/>
    </source>
</evidence>
<protein>
    <submittedName>
        <fullName evidence="8">Uncharacterized protein</fullName>
    </submittedName>
</protein>
<evidence type="ECO:0000313" key="8">
    <source>
        <dbReference type="EMBL" id="CAD7080285.1"/>
    </source>
</evidence>
<proteinExistence type="inferred from homology"/>
<dbReference type="PANTHER" id="PTHR23162:SF10">
    <property type="entry name" value="FI13205P"/>
    <property type="match status" value="1"/>
</dbReference>
<evidence type="ECO:0000256" key="7">
    <source>
        <dbReference type="SAM" id="MobiDB-lite"/>
    </source>
</evidence>
<dbReference type="GO" id="GO:0005813">
    <property type="term" value="C:centrosome"/>
    <property type="evidence" value="ECO:0007669"/>
    <property type="project" value="UniProtKB-SubCell"/>
</dbReference>
<keyword evidence="4 6" id="KW-0175">Coiled coil</keyword>
<evidence type="ECO:0000256" key="5">
    <source>
        <dbReference type="ARBA" id="ARBA00023212"/>
    </source>
</evidence>
<dbReference type="PANTHER" id="PTHR23162">
    <property type="entry name" value="OUTER DENSE FIBER OF SPERM TAILS 2"/>
    <property type="match status" value="1"/>
</dbReference>
<organism evidence="8 9">
    <name type="scientific">Hermetia illucens</name>
    <name type="common">Black soldier fly</name>
    <dbReference type="NCBI Taxonomy" id="343691"/>
    <lineage>
        <taxon>Eukaryota</taxon>
        <taxon>Metazoa</taxon>
        <taxon>Ecdysozoa</taxon>
        <taxon>Arthropoda</taxon>
        <taxon>Hexapoda</taxon>
        <taxon>Insecta</taxon>
        <taxon>Pterygota</taxon>
        <taxon>Neoptera</taxon>
        <taxon>Endopterygota</taxon>
        <taxon>Diptera</taxon>
        <taxon>Brachycera</taxon>
        <taxon>Stratiomyomorpha</taxon>
        <taxon>Stratiomyidae</taxon>
        <taxon>Hermetiinae</taxon>
        <taxon>Hermetia</taxon>
    </lineage>
</organism>
<keyword evidence="3" id="KW-0963">Cytoplasm</keyword>
<reference evidence="8 9" key="1">
    <citation type="submission" date="2020-11" db="EMBL/GenBank/DDBJ databases">
        <authorList>
            <person name="Wallbank WR R."/>
            <person name="Pardo Diaz C."/>
            <person name="Kozak K."/>
            <person name="Martin S."/>
            <person name="Jiggins C."/>
            <person name="Moest M."/>
            <person name="Warren A I."/>
            <person name="Generalovic N T."/>
            <person name="Byers J.R.P. K."/>
            <person name="Montejo-Kovacevich G."/>
            <person name="Yen C E."/>
        </authorList>
    </citation>
    <scope>NUCLEOTIDE SEQUENCE [LARGE SCALE GENOMIC DNA]</scope>
</reference>
<accession>A0A7R8UG77</accession>
<dbReference type="InParanoid" id="A0A7R8UG77"/>
<sequence length="398" mass="46626">MQKMDVKIQEKITEEQICSFSKALGGMEQKIQTIEAELSFFYEERKRIEFLQYQKQDDNSILFDKCRNLISNDDLESLSIQVQRLQQENQNMADELQEWKATYNEKASECDQNRDKYLKAQQLAEEFRRQLDIVSKGSNINQEQINSGLQLTNERIKEQLGELGHLPFILEAKQLELQEALSKLKLSERTISALSDDLESCIIKCELLQKDVELERTKNLKLHKEGEHFLGEINEWKQRVDDLTAENKLLIKGVERMRFLEDCLEVKTREVHKLSQHVDELREESSRHVARVKERAEVQKKAFQSQISGLEEELVQLRANLSTAFKERDEARQRMQSEVAKLEQKFADAQLEIRSLKSHVEILKSSYSNIFEGFDEGSEEEEIEKEKETTRSLSINHI</sequence>
<evidence type="ECO:0000256" key="1">
    <source>
        <dbReference type="ARBA" id="ARBA00004300"/>
    </source>
</evidence>
<gene>
    <name evidence="8" type="ORF">HERILL_LOCUS3448</name>
</gene>
<dbReference type="Proteomes" id="UP000594454">
    <property type="component" value="Chromosome 1"/>
</dbReference>
<comment type="similarity">
    <text evidence="2">Belongs to the ODF2 family.</text>
</comment>
<dbReference type="AlphaFoldDB" id="A0A7R8UG77"/>
<feature type="coiled-coil region" evidence="6">
    <location>
        <begin position="170"/>
        <end position="197"/>
    </location>
</feature>
<evidence type="ECO:0000256" key="6">
    <source>
        <dbReference type="SAM" id="Coils"/>
    </source>
</evidence>